<feature type="domain" description="Peptidase M20 dimerisation" evidence="4">
    <location>
        <begin position="171"/>
        <end position="275"/>
    </location>
</feature>
<organism evidence="5 6">
    <name type="scientific">Haliangium ochraceum (strain DSM 14365 / JCM 11303 / SMP-2)</name>
    <dbReference type="NCBI Taxonomy" id="502025"/>
    <lineage>
        <taxon>Bacteria</taxon>
        <taxon>Pseudomonadati</taxon>
        <taxon>Myxococcota</taxon>
        <taxon>Polyangia</taxon>
        <taxon>Haliangiales</taxon>
        <taxon>Kofleriaceae</taxon>
        <taxon>Haliangium</taxon>
    </lineage>
</organism>
<dbReference type="InterPro" id="IPR002933">
    <property type="entry name" value="Peptidase_M20"/>
</dbReference>
<gene>
    <name evidence="5" type="ordered locus">Hoch_2538</name>
</gene>
<evidence type="ECO:0000313" key="6">
    <source>
        <dbReference type="Proteomes" id="UP000001880"/>
    </source>
</evidence>
<evidence type="ECO:0000259" key="4">
    <source>
        <dbReference type="Pfam" id="PF07687"/>
    </source>
</evidence>
<dbReference type="RefSeq" id="WP_012827681.1">
    <property type="nucleotide sequence ID" value="NC_013440.1"/>
</dbReference>
<dbReference type="PANTHER" id="PTHR43808">
    <property type="entry name" value="ACETYLORNITHINE DEACETYLASE"/>
    <property type="match status" value="1"/>
</dbReference>
<dbReference type="PANTHER" id="PTHR43808:SF31">
    <property type="entry name" value="N-ACETYL-L-CITRULLINE DEACETYLASE"/>
    <property type="match status" value="1"/>
</dbReference>
<dbReference type="InterPro" id="IPR011650">
    <property type="entry name" value="Peptidase_M20_dimer"/>
</dbReference>
<dbReference type="InterPro" id="IPR050072">
    <property type="entry name" value="Peptidase_M20A"/>
</dbReference>
<keyword evidence="1" id="KW-0479">Metal-binding</keyword>
<dbReference type="SUPFAM" id="SSF53187">
    <property type="entry name" value="Zn-dependent exopeptidases"/>
    <property type="match status" value="1"/>
</dbReference>
<name>D0LKM5_HALO1</name>
<keyword evidence="2" id="KW-0378">Hydrolase</keyword>
<dbReference type="AlphaFoldDB" id="D0LKM5"/>
<dbReference type="KEGG" id="hoh:Hoch_2538"/>
<protein>
    <submittedName>
        <fullName evidence="5">Peptidase M20</fullName>
    </submittedName>
</protein>
<reference evidence="5 6" key="1">
    <citation type="journal article" date="2010" name="Stand. Genomic Sci.">
        <title>Complete genome sequence of Haliangium ochraceum type strain (SMP-2).</title>
        <authorList>
            <consortium name="US DOE Joint Genome Institute (JGI-PGF)"/>
            <person name="Ivanova N."/>
            <person name="Daum C."/>
            <person name="Lang E."/>
            <person name="Abt B."/>
            <person name="Kopitz M."/>
            <person name="Saunders E."/>
            <person name="Lapidus A."/>
            <person name="Lucas S."/>
            <person name="Glavina Del Rio T."/>
            <person name="Nolan M."/>
            <person name="Tice H."/>
            <person name="Copeland A."/>
            <person name="Cheng J.F."/>
            <person name="Chen F."/>
            <person name="Bruce D."/>
            <person name="Goodwin L."/>
            <person name="Pitluck S."/>
            <person name="Mavromatis K."/>
            <person name="Pati A."/>
            <person name="Mikhailova N."/>
            <person name="Chen A."/>
            <person name="Palaniappan K."/>
            <person name="Land M."/>
            <person name="Hauser L."/>
            <person name="Chang Y.J."/>
            <person name="Jeffries C.D."/>
            <person name="Detter J.C."/>
            <person name="Brettin T."/>
            <person name="Rohde M."/>
            <person name="Goker M."/>
            <person name="Bristow J."/>
            <person name="Markowitz V."/>
            <person name="Eisen J.A."/>
            <person name="Hugenholtz P."/>
            <person name="Kyrpides N.C."/>
            <person name="Klenk H.P."/>
        </authorList>
    </citation>
    <scope>NUCLEOTIDE SEQUENCE [LARGE SCALE GENOMIC DNA]</scope>
    <source>
        <strain evidence="6">DSM 14365 / CIP 107738 / JCM 11303 / AJ 13395 / SMP-2</strain>
    </source>
</reference>
<dbReference type="Gene3D" id="3.40.630.10">
    <property type="entry name" value="Zn peptidases"/>
    <property type="match status" value="1"/>
</dbReference>
<dbReference type="Proteomes" id="UP000001880">
    <property type="component" value="Chromosome"/>
</dbReference>
<dbReference type="GO" id="GO:0006526">
    <property type="term" value="P:L-arginine biosynthetic process"/>
    <property type="evidence" value="ECO:0007669"/>
    <property type="project" value="TreeGrafter"/>
</dbReference>
<sequence length="369" mass="39377">MTQTERERCTALLSDFIGYHTVNPGGDERALCDRLADELRKRGADEVTVDEVPRPGRDNAAYVFARYGTPKTVINVHVDTVPVNNGWTRDPFRAEIADGRLYGLGSADTKGAIAATLVALERGRPHDVGVLFSGDEENGADCVKAFVQTEAASSFERVIVCEPTARLAGVRHRGFRSYRAEVRGQGGHSSKADHRPKPMVTMARLALALDELGARYIDHGPADMQGLCMNVASIDGGVAVNVIPESATLGFSVRPPPGFDSTALESELHAHAKTVNTGIVLTPEISAEPFACRDPEGFAALLGDFPAALAPLDFWTEAALWSEAGADAVVIGPGDIAQAHAPDEFVTLDDLDWAIDLFGHVLAHTSKAG</sequence>
<keyword evidence="6" id="KW-1185">Reference proteome</keyword>
<evidence type="ECO:0000313" key="5">
    <source>
        <dbReference type="EMBL" id="ACY15073.1"/>
    </source>
</evidence>
<dbReference type="Pfam" id="PF01546">
    <property type="entry name" value="Peptidase_M20"/>
    <property type="match status" value="1"/>
</dbReference>
<dbReference type="Pfam" id="PF07687">
    <property type="entry name" value="M20_dimer"/>
    <property type="match status" value="1"/>
</dbReference>
<keyword evidence="3" id="KW-0170">Cobalt</keyword>
<evidence type="ECO:0000256" key="3">
    <source>
        <dbReference type="ARBA" id="ARBA00023285"/>
    </source>
</evidence>
<accession>D0LKM5</accession>
<proteinExistence type="predicted"/>
<evidence type="ECO:0000256" key="1">
    <source>
        <dbReference type="ARBA" id="ARBA00022723"/>
    </source>
</evidence>
<dbReference type="STRING" id="502025.Hoch_2538"/>
<dbReference type="GO" id="GO:0008777">
    <property type="term" value="F:acetylornithine deacetylase activity"/>
    <property type="evidence" value="ECO:0007669"/>
    <property type="project" value="TreeGrafter"/>
</dbReference>
<dbReference type="EMBL" id="CP001804">
    <property type="protein sequence ID" value="ACY15073.1"/>
    <property type="molecule type" value="Genomic_DNA"/>
</dbReference>
<dbReference type="InterPro" id="IPR036264">
    <property type="entry name" value="Bact_exopeptidase_dim_dom"/>
</dbReference>
<dbReference type="eggNOG" id="COG0624">
    <property type="taxonomic scope" value="Bacteria"/>
</dbReference>
<dbReference type="HOGENOM" id="CLU_021802_2_0_7"/>
<evidence type="ECO:0000256" key="2">
    <source>
        <dbReference type="ARBA" id="ARBA00022801"/>
    </source>
</evidence>
<dbReference type="SUPFAM" id="SSF55031">
    <property type="entry name" value="Bacterial exopeptidase dimerisation domain"/>
    <property type="match status" value="1"/>
</dbReference>
<dbReference type="Gene3D" id="3.30.70.360">
    <property type="match status" value="1"/>
</dbReference>
<dbReference type="GO" id="GO:0046872">
    <property type="term" value="F:metal ion binding"/>
    <property type="evidence" value="ECO:0007669"/>
    <property type="project" value="UniProtKB-KW"/>
</dbReference>